<evidence type="ECO:0000313" key="1">
    <source>
        <dbReference type="EMBL" id="KAF3692344.1"/>
    </source>
</evidence>
<evidence type="ECO:0000313" key="2">
    <source>
        <dbReference type="Proteomes" id="UP000503349"/>
    </source>
</evidence>
<organism evidence="1 2">
    <name type="scientific">Channa argus</name>
    <name type="common">Northern snakehead</name>
    <name type="synonym">Ophicephalus argus</name>
    <dbReference type="NCBI Taxonomy" id="215402"/>
    <lineage>
        <taxon>Eukaryota</taxon>
        <taxon>Metazoa</taxon>
        <taxon>Chordata</taxon>
        <taxon>Craniata</taxon>
        <taxon>Vertebrata</taxon>
        <taxon>Euteleostomi</taxon>
        <taxon>Actinopterygii</taxon>
        <taxon>Neopterygii</taxon>
        <taxon>Teleostei</taxon>
        <taxon>Neoteleostei</taxon>
        <taxon>Acanthomorphata</taxon>
        <taxon>Anabantaria</taxon>
        <taxon>Anabantiformes</taxon>
        <taxon>Channoidei</taxon>
        <taxon>Channidae</taxon>
        <taxon>Channa</taxon>
    </lineage>
</organism>
<protein>
    <submittedName>
        <fullName evidence="1">Uncharacterized protein</fullName>
    </submittedName>
</protein>
<sequence length="92" mass="10511">MVLFLLFGQSFQTKTRMNGAALLHTQTDTHTLKPRVDEHTLCISAHTEPKLTELNGRFYLISSFCCLSQVLDHLLVLLNVLSWFNLICLMCD</sequence>
<proteinExistence type="predicted"/>
<dbReference type="Proteomes" id="UP000503349">
    <property type="component" value="Chromosome 7"/>
</dbReference>
<dbReference type="AlphaFoldDB" id="A0A6G1PQC1"/>
<dbReference type="EMBL" id="CM015718">
    <property type="protein sequence ID" value="KAF3692344.1"/>
    <property type="molecule type" value="Genomic_DNA"/>
</dbReference>
<keyword evidence="2" id="KW-1185">Reference proteome</keyword>
<gene>
    <name evidence="1" type="ORF">EXN66_Car008020</name>
</gene>
<reference evidence="1 2" key="1">
    <citation type="submission" date="2019-02" db="EMBL/GenBank/DDBJ databases">
        <title>Opniocepnalus argus genome.</title>
        <authorList>
            <person name="Zhou C."/>
            <person name="Xiao S."/>
        </authorList>
    </citation>
    <scope>NUCLEOTIDE SEQUENCE [LARGE SCALE GENOMIC DNA]</scope>
    <source>
        <strain evidence="1">OARG1902GOOAL</strain>
        <tissue evidence="1">Muscle</tissue>
    </source>
</reference>
<name>A0A6G1PQC1_CHAAH</name>
<accession>A0A6G1PQC1</accession>
<reference evidence="2" key="2">
    <citation type="submission" date="2019-02" db="EMBL/GenBank/DDBJ databases">
        <title>Opniocepnalus argus Var Kimnra genome.</title>
        <authorList>
            <person name="Zhou C."/>
            <person name="Xiao S."/>
        </authorList>
    </citation>
    <scope>NUCLEOTIDE SEQUENCE [LARGE SCALE GENOMIC DNA]</scope>
</reference>